<accession>E7CT04</accession>
<comment type="similarity">
    <text evidence="1">Belongs to the geminiviridae protein AC4/C4 family.</text>
</comment>
<dbReference type="RefSeq" id="YP_009042059.1">
    <property type="nucleotide sequence ID" value="NC_024304.1"/>
</dbReference>
<name>E7CT04_9GEMI</name>
<protein>
    <submittedName>
        <fullName evidence="3">AC4 protein</fullName>
    </submittedName>
</protein>
<evidence type="ECO:0000313" key="3">
    <source>
        <dbReference type="EMBL" id="ADV15498.1"/>
    </source>
</evidence>
<dbReference type="InterPro" id="IPR002488">
    <property type="entry name" value="Gemini_C4"/>
</dbReference>
<dbReference type="Proteomes" id="UP000202738">
    <property type="component" value="Genome"/>
</dbReference>
<dbReference type="KEGG" id="vg:19593541"/>
<evidence type="ECO:0000256" key="2">
    <source>
        <dbReference type="ARBA" id="ARBA00022581"/>
    </source>
</evidence>
<proteinExistence type="inferred from homology"/>
<dbReference type="Pfam" id="PF01492">
    <property type="entry name" value="Gemini_C4"/>
    <property type="match status" value="1"/>
</dbReference>
<sequence>MGSLISMCLSNSKENTSAQINDSSTWYPQQGQHISIRTFRELRVRQTSRPIWRKTETSLILELSK</sequence>
<dbReference type="OrthoDB" id="24090at10239"/>
<keyword evidence="2" id="KW-0945">Host-virus interaction</keyword>
<dbReference type="EMBL" id="HM585435">
    <property type="protein sequence ID" value="ADV15498.1"/>
    <property type="molecule type" value="Genomic_DNA"/>
</dbReference>
<evidence type="ECO:0000256" key="1">
    <source>
        <dbReference type="ARBA" id="ARBA00008996"/>
    </source>
</evidence>
<gene>
    <name evidence="3" type="primary">AC4</name>
</gene>
<keyword evidence="4" id="KW-1185">Reference proteome</keyword>
<dbReference type="GeneID" id="19593541"/>
<reference evidence="3 4" key="1">
    <citation type="journal article" date="2011" name="Arch. Virol.">
        <title>The genomes of four novel begomoviruses and a new Sida micrantha mosaic virus strain from Bolivian weeds.</title>
        <authorList>
            <person name="Wyant P.S."/>
            <person name="Gotthardt D."/>
            <person name="Schafer B."/>
            <person name="Krenz B."/>
            <person name="Jeske H."/>
        </authorList>
    </citation>
    <scope>NUCLEOTIDE SEQUENCE [LARGE SCALE GENOMIC DNA]</scope>
    <source>
        <strain evidence="3 4">SoMBoV</strain>
    </source>
</reference>
<evidence type="ECO:0000313" key="4">
    <source>
        <dbReference type="Proteomes" id="UP000202738"/>
    </source>
</evidence>
<organism evidence="3 4">
    <name type="scientific">Solanum mosaic Bolivia virus</name>
    <dbReference type="NCBI Taxonomy" id="932073"/>
    <lineage>
        <taxon>Viruses</taxon>
        <taxon>Monodnaviria</taxon>
        <taxon>Shotokuvirae</taxon>
        <taxon>Cressdnaviricota</taxon>
        <taxon>Repensiviricetes</taxon>
        <taxon>Geplafuvirales</taxon>
        <taxon>Geminiviridae</taxon>
        <taxon>Begomovirus</taxon>
        <taxon>Begomovirus solanumboliviense</taxon>
    </lineage>
</organism>